<dbReference type="Proteomes" id="UP000656367">
    <property type="component" value="Unassembled WGS sequence"/>
</dbReference>
<dbReference type="EMBL" id="BMON01000001">
    <property type="protein sequence ID" value="GGM28209.1"/>
    <property type="molecule type" value="Genomic_DNA"/>
</dbReference>
<feature type="region of interest" description="Disordered" evidence="1">
    <location>
        <begin position="1"/>
        <end position="29"/>
    </location>
</feature>
<name>A0A830FAJ7_HALAR</name>
<dbReference type="AlphaFoldDB" id="A0A830FAJ7"/>
<feature type="compositionally biased region" description="Polar residues" evidence="1">
    <location>
        <begin position="44"/>
        <end position="61"/>
    </location>
</feature>
<gene>
    <name evidence="2" type="ORF">GCM10009006_07200</name>
</gene>
<dbReference type="Pfam" id="PF26459">
    <property type="entry name" value="DUF8138"/>
    <property type="match status" value="1"/>
</dbReference>
<feature type="compositionally biased region" description="Acidic residues" evidence="1">
    <location>
        <begin position="11"/>
        <end position="29"/>
    </location>
</feature>
<accession>A0A830FAJ7</accession>
<feature type="region of interest" description="Disordered" evidence="1">
    <location>
        <begin position="44"/>
        <end position="77"/>
    </location>
</feature>
<reference evidence="2" key="2">
    <citation type="submission" date="2020-09" db="EMBL/GenBank/DDBJ databases">
        <authorList>
            <person name="Sun Q."/>
            <person name="Ohkuma M."/>
        </authorList>
    </citation>
    <scope>NUCLEOTIDE SEQUENCE</scope>
    <source>
        <strain evidence="2">JCM 15759</strain>
    </source>
</reference>
<reference evidence="2" key="1">
    <citation type="journal article" date="2014" name="Int. J. Syst. Evol. Microbiol.">
        <title>Complete genome sequence of Corynebacterium casei LMG S-19264T (=DSM 44701T), isolated from a smear-ripened cheese.</title>
        <authorList>
            <consortium name="US DOE Joint Genome Institute (JGI-PGF)"/>
            <person name="Walter F."/>
            <person name="Albersmeier A."/>
            <person name="Kalinowski J."/>
            <person name="Ruckert C."/>
        </authorList>
    </citation>
    <scope>NUCLEOTIDE SEQUENCE</scope>
    <source>
        <strain evidence="2">JCM 15759</strain>
    </source>
</reference>
<sequence>MSRRRPPDPPPPEELDEEDELDDDDEEDDVEYFVDVDDVSSVLTSVPKSVHSSQTSSSAPSILTRFGDETSVPHISH</sequence>
<evidence type="ECO:0000313" key="3">
    <source>
        <dbReference type="Proteomes" id="UP000656367"/>
    </source>
</evidence>
<protein>
    <submittedName>
        <fullName evidence="2">Uncharacterized protein</fullName>
    </submittedName>
</protein>
<proteinExistence type="predicted"/>
<evidence type="ECO:0000313" key="2">
    <source>
        <dbReference type="EMBL" id="GGM28209.1"/>
    </source>
</evidence>
<organism evidence="2 3">
    <name type="scientific">Haloarcula argentinensis</name>
    <dbReference type="NCBI Taxonomy" id="43776"/>
    <lineage>
        <taxon>Archaea</taxon>
        <taxon>Methanobacteriati</taxon>
        <taxon>Methanobacteriota</taxon>
        <taxon>Stenosarchaea group</taxon>
        <taxon>Halobacteria</taxon>
        <taxon>Halobacteriales</taxon>
        <taxon>Haloarculaceae</taxon>
        <taxon>Haloarcula</taxon>
    </lineage>
</organism>
<evidence type="ECO:0000256" key="1">
    <source>
        <dbReference type="SAM" id="MobiDB-lite"/>
    </source>
</evidence>
<dbReference type="InterPro" id="IPR058451">
    <property type="entry name" value="DUF8138"/>
</dbReference>
<comment type="caution">
    <text evidence="2">The sequence shown here is derived from an EMBL/GenBank/DDBJ whole genome shotgun (WGS) entry which is preliminary data.</text>
</comment>